<dbReference type="InterPro" id="IPR051043">
    <property type="entry name" value="Sulfatase_Mod_Factor_Kinase"/>
</dbReference>
<dbReference type="PANTHER" id="PTHR23150:SF19">
    <property type="entry name" value="FORMYLGLYCINE-GENERATING ENZYME"/>
    <property type="match status" value="1"/>
</dbReference>
<name>A0A833LWC8_9LEPT</name>
<dbReference type="Gene3D" id="3.90.1580.10">
    <property type="entry name" value="paralog of FGE (formylglycine-generating enzyme)"/>
    <property type="match status" value="1"/>
</dbReference>
<dbReference type="GO" id="GO:0120147">
    <property type="term" value="F:formylglycine-generating oxidase activity"/>
    <property type="evidence" value="ECO:0007669"/>
    <property type="project" value="TreeGrafter"/>
</dbReference>
<comment type="caution">
    <text evidence="2">The sequence shown here is derived from an EMBL/GenBank/DDBJ whole genome shotgun (WGS) entry which is preliminary data.</text>
</comment>
<dbReference type="Proteomes" id="UP000460298">
    <property type="component" value="Unassembled WGS sequence"/>
</dbReference>
<dbReference type="InterPro" id="IPR005532">
    <property type="entry name" value="SUMF_dom"/>
</dbReference>
<dbReference type="EMBL" id="WBUI01000038">
    <property type="protein sequence ID" value="KAB2929052.1"/>
    <property type="molecule type" value="Genomic_DNA"/>
</dbReference>
<evidence type="ECO:0000259" key="1">
    <source>
        <dbReference type="Pfam" id="PF03781"/>
    </source>
</evidence>
<dbReference type="Pfam" id="PF03781">
    <property type="entry name" value="FGE-sulfatase"/>
    <property type="match status" value="1"/>
</dbReference>
<dbReference type="InterPro" id="IPR042095">
    <property type="entry name" value="SUMF_sf"/>
</dbReference>
<feature type="domain" description="Sulfatase-modifying factor enzyme-like" evidence="1">
    <location>
        <begin position="68"/>
        <end position="198"/>
    </location>
</feature>
<sequence>MNSAQAFLRFNLIVLLTLISCTTTKTRIAAEEEVNVRPVGMATVIAPDQSFLIDRFENSIVDGFAVSTPNATPAMHITFSDARQHCESQGKKICTDRQWMDACLGINRYAFTYDSRQRKDKCNVDSSRPSTTGSYRQCVTDGNIYDMLGNVMEWVQSDENPESGLLAGGSYRTGAETSCFTRRVTTLEAKSMEAGFRCCAKQ</sequence>
<dbReference type="InterPro" id="IPR016187">
    <property type="entry name" value="CTDL_fold"/>
</dbReference>
<protein>
    <submittedName>
        <fullName evidence="2">SUMF1/EgtB/PvdO family nonheme iron enzyme</fullName>
    </submittedName>
</protein>
<dbReference type="PANTHER" id="PTHR23150">
    <property type="entry name" value="SULFATASE MODIFYING FACTOR 1, 2"/>
    <property type="match status" value="1"/>
</dbReference>
<dbReference type="SUPFAM" id="SSF56436">
    <property type="entry name" value="C-type lectin-like"/>
    <property type="match status" value="1"/>
</dbReference>
<gene>
    <name evidence="2" type="ORF">F9K24_21040</name>
</gene>
<reference evidence="2 3" key="1">
    <citation type="submission" date="2019-10" db="EMBL/GenBank/DDBJ databases">
        <title>Extracellular Electron Transfer in a Candidatus Methanoperedens spp. Enrichment Culture.</title>
        <authorList>
            <person name="Berger S."/>
            <person name="Rangel Shaw D."/>
            <person name="Berben T."/>
            <person name="In 'T Zandt M."/>
            <person name="Frank J."/>
            <person name="Reimann J."/>
            <person name="Jetten M.S.M."/>
            <person name="Welte C.U."/>
        </authorList>
    </citation>
    <scope>NUCLEOTIDE SEQUENCE [LARGE SCALE GENOMIC DNA]</scope>
    <source>
        <strain evidence="2">SB12</strain>
    </source>
</reference>
<accession>A0A833LWC8</accession>
<dbReference type="AlphaFoldDB" id="A0A833LWC8"/>
<evidence type="ECO:0000313" key="2">
    <source>
        <dbReference type="EMBL" id="KAB2929052.1"/>
    </source>
</evidence>
<organism evidence="2 3">
    <name type="scientific">Leptonema illini</name>
    <dbReference type="NCBI Taxonomy" id="183"/>
    <lineage>
        <taxon>Bacteria</taxon>
        <taxon>Pseudomonadati</taxon>
        <taxon>Spirochaetota</taxon>
        <taxon>Spirochaetia</taxon>
        <taxon>Leptospirales</taxon>
        <taxon>Leptospiraceae</taxon>
        <taxon>Leptonema</taxon>
    </lineage>
</organism>
<proteinExistence type="predicted"/>
<evidence type="ECO:0000313" key="3">
    <source>
        <dbReference type="Proteomes" id="UP000460298"/>
    </source>
</evidence>